<dbReference type="InterPro" id="IPR000595">
    <property type="entry name" value="cNMP-bd_dom"/>
</dbReference>
<feature type="domain" description="Cyclic nucleotide-binding" evidence="1">
    <location>
        <begin position="36"/>
        <end position="121"/>
    </location>
</feature>
<dbReference type="RefSeq" id="WP_142530570.1">
    <property type="nucleotide sequence ID" value="NZ_CBCSJO010000012.1"/>
</dbReference>
<evidence type="ECO:0000313" key="2">
    <source>
        <dbReference type="EMBL" id="SMO96794.1"/>
    </source>
</evidence>
<gene>
    <name evidence="2" type="ORF">SAMN06265348_113150</name>
</gene>
<dbReference type="Proteomes" id="UP000320300">
    <property type="component" value="Unassembled WGS sequence"/>
</dbReference>
<reference evidence="2 3" key="1">
    <citation type="submission" date="2017-05" db="EMBL/GenBank/DDBJ databases">
        <authorList>
            <person name="Varghese N."/>
            <person name="Submissions S."/>
        </authorList>
    </citation>
    <scope>NUCLEOTIDE SEQUENCE [LARGE SCALE GENOMIC DNA]</scope>
    <source>
        <strain evidence="2 3">DSM 19036</strain>
    </source>
</reference>
<dbReference type="EMBL" id="FXTN01000013">
    <property type="protein sequence ID" value="SMO96794.1"/>
    <property type="molecule type" value="Genomic_DNA"/>
</dbReference>
<dbReference type="AlphaFoldDB" id="A0A521FL58"/>
<dbReference type="CDD" id="cd00038">
    <property type="entry name" value="CAP_ED"/>
    <property type="match status" value="1"/>
</dbReference>
<dbReference type="OrthoDB" id="663011at2"/>
<dbReference type="Pfam" id="PF00027">
    <property type="entry name" value="cNMP_binding"/>
    <property type="match status" value="1"/>
</dbReference>
<name>A0A521FL58_9SPHI</name>
<dbReference type="PROSITE" id="PS50042">
    <property type="entry name" value="CNMP_BINDING_3"/>
    <property type="match status" value="1"/>
</dbReference>
<organism evidence="2 3">
    <name type="scientific">Pedobacter westerhofensis</name>
    <dbReference type="NCBI Taxonomy" id="425512"/>
    <lineage>
        <taxon>Bacteria</taxon>
        <taxon>Pseudomonadati</taxon>
        <taxon>Bacteroidota</taxon>
        <taxon>Sphingobacteriia</taxon>
        <taxon>Sphingobacteriales</taxon>
        <taxon>Sphingobacteriaceae</taxon>
        <taxon>Pedobacter</taxon>
    </lineage>
</organism>
<dbReference type="SUPFAM" id="SSF51206">
    <property type="entry name" value="cAMP-binding domain-like"/>
    <property type="match status" value="1"/>
</dbReference>
<sequence>MESSAGKAYKIIEQFFTEVLGLNSAHADTFRRVATYRSLKRKEFLIREGTVCDFIGIVINGSLRSFVANAEAEFNNDFYFGSSIVSAYSSYLTEEKTNCNIQALEDAELVMITRRDLDVLIEADLSWLKFTQHVSDTYFKRKCRRETSFLKYTAKERYECVLTTYPGIEQLVPQYHIASFLGIKPESLSRIKLLAYINGG</sequence>
<evidence type="ECO:0000259" key="1">
    <source>
        <dbReference type="PROSITE" id="PS50042"/>
    </source>
</evidence>
<dbReference type="Gene3D" id="2.60.120.10">
    <property type="entry name" value="Jelly Rolls"/>
    <property type="match status" value="1"/>
</dbReference>
<dbReference type="InterPro" id="IPR018490">
    <property type="entry name" value="cNMP-bd_dom_sf"/>
</dbReference>
<accession>A0A521FL58</accession>
<protein>
    <submittedName>
        <fullName evidence="2">cAMP-binding domain of CRP or a regulatory subunit of cAMP-dependent protein kinases</fullName>
    </submittedName>
</protein>
<evidence type="ECO:0000313" key="3">
    <source>
        <dbReference type="Proteomes" id="UP000320300"/>
    </source>
</evidence>
<keyword evidence="3" id="KW-1185">Reference proteome</keyword>
<proteinExistence type="predicted"/>
<dbReference type="InterPro" id="IPR014710">
    <property type="entry name" value="RmlC-like_jellyroll"/>
</dbReference>